<name>A0AA37SW29_9BACT</name>
<dbReference type="GO" id="GO:0004553">
    <property type="term" value="F:hydrolase activity, hydrolyzing O-glycosyl compounds"/>
    <property type="evidence" value="ECO:0007669"/>
    <property type="project" value="InterPro"/>
</dbReference>
<dbReference type="InterPro" id="IPR037439">
    <property type="entry name" value="Branching_enzy"/>
</dbReference>
<dbReference type="PANTHER" id="PTHR43651">
    <property type="entry name" value="1,4-ALPHA-GLUCAN-BRANCHING ENZYME"/>
    <property type="match status" value="1"/>
</dbReference>
<feature type="active site" description="Proton donor" evidence="10 11">
    <location>
        <position position="368"/>
    </location>
</feature>
<dbReference type="Gene3D" id="3.20.20.80">
    <property type="entry name" value="Glycosidases"/>
    <property type="match status" value="1"/>
</dbReference>
<dbReference type="Pfam" id="PF02922">
    <property type="entry name" value="CBM_48"/>
    <property type="match status" value="1"/>
</dbReference>
<comment type="similarity">
    <text evidence="4 10">Belongs to the glycosyl hydrolase 13 family. GlgB subfamily.</text>
</comment>
<keyword evidence="7 10" id="KW-0808">Transferase</keyword>
<dbReference type="SUPFAM" id="SSF81296">
    <property type="entry name" value="E set domains"/>
    <property type="match status" value="1"/>
</dbReference>
<feature type="active site" description="Nucleophile" evidence="10 11">
    <location>
        <position position="315"/>
    </location>
</feature>
<evidence type="ECO:0000256" key="5">
    <source>
        <dbReference type="ARBA" id="ARBA00022600"/>
    </source>
</evidence>
<feature type="domain" description="Glycosyl hydrolase family 13 catalytic" evidence="12">
    <location>
        <begin position="159"/>
        <end position="503"/>
    </location>
</feature>
<evidence type="ECO:0000256" key="10">
    <source>
        <dbReference type="HAMAP-Rule" id="MF_00685"/>
    </source>
</evidence>
<evidence type="ECO:0000313" key="13">
    <source>
        <dbReference type="EMBL" id="GLR18770.1"/>
    </source>
</evidence>
<dbReference type="InterPro" id="IPR013783">
    <property type="entry name" value="Ig-like_fold"/>
</dbReference>
<reference evidence="13" key="1">
    <citation type="journal article" date="2014" name="Int. J. Syst. Evol. Microbiol.">
        <title>Complete genome sequence of Corynebacterium casei LMG S-19264T (=DSM 44701T), isolated from a smear-ripened cheese.</title>
        <authorList>
            <consortium name="US DOE Joint Genome Institute (JGI-PGF)"/>
            <person name="Walter F."/>
            <person name="Albersmeier A."/>
            <person name="Kalinowski J."/>
            <person name="Ruckert C."/>
        </authorList>
    </citation>
    <scope>NUCLEOTIDE SEQUENCE</scope>
    <source>
        <strain evidence="13">NBRC 108769</strain>
    </source>
</reference>
<dbReference type="CDD" id="cd11322">
    <property type="entry name" value="AmyAc_Glg_BE"/>
    <property type="match status" value="1"/>
</dbReference>
<comment type="pathway">
    <text evidence="3 10">Glycan biosynthesis; glycogen biosynthesis.</text>
</comment>
<dbReference type="SUPFAM" id="SSF51011">
    <property type="entry name" value="Glycosyl hydrolase domain"/>
    <property type="match status" value="1"/>
</dbReference>
<dbReference type="GO" id="GO:0005978">
    <property type="term" value="P:glycogen biosynthetic process"/>
    <property type="evidence" value="ECO:0007669"/>
    <property type="project" value="UniProtKB-UniRule"/>
</dbReference>
<comment type="function">
    <text evidence="2 10">Catalyzes the formation of the alpha-1,6-glucosidic linkages in glycogen by scission of a 1,4-alpha-linked oligosaccharide from growing alpha-1,4-glucan chains and the subsequent attachment of the oligosaccharide to the alpha-1,6 position.</text>
</comment>
<dbReference type="EC" id="2.4.1.18" evidence="10"/>
<evidence type="ECO:0000313" key="14">
    <source>
        <dbReference type="Proteomes" id="UP001156666"/>
    </source>
</evidence>
<protein>
    <recommendedName>
        <fullName evidence="10">1,4-alpha-glucan branching enzyme GlgB</fullName>
        <ecNumber evidence="10">2.4.1.18</ecNumber>
    </recommendedName>
    <alternativeName>
        <fullName evidence="10">1,4-alpha-D-glucan:1,4-alpha-D-glucan 6-glucosyl-transferase</fullName>
    </alternativeName>
    <alternativeName>
        <fullName evidence="10">Alpha-(1-&gt;4)-glucan branching enzyme</fullName>
    </alternativeName>
    <alternativeName>
        <fullName evidence="10">Glycogen branching enzyme</fullName>
        <shortName evidence="10">BE</shortName>
    </alternativeName>
</protein>
<dbReference type="CDD" id="cd02855">
    <property type="entry name" value="E_set_GBE_prok_N"/>
    <property type="match status" value="1"/>
</dbReference>
<evidence type="ECO:0000256" key="1">
    <source>
        <dbReference type="ARBA" id="ARBA00000826"/>
    </source>
</evidence>
<accession>A0AA37SW29</accession>
<dbReference type="RefSeq" id="WP_235292717.1">
    <property type="nucleotide sequence ID" value="NZ_BSOH01000023.1"/>
</dbReference>
<reference evidence="13" key="2">
    <citation type="submission" date="2023-01" db="EMBL/GenBank/DDBJ databases">
        <title>Draft genome sequence of Portibacter lacus strain NBRC 108769.</title>
        <authorList>
            <person name="Sun Q."/>
            <person name="Mori K."/>
        </authorList>
    </citation>
    <scope>NUCLEOTIDE SEQUENCE</scope>
    <source>
        <strain evidence="13">NBRC 108769</strain>
    </source>
</reference>
<dbReference type="AlphaFoldDB" id="A0AA37SW29"/>
<evidence type="ECO:0000256" key="6">
    <source>
        <dbReference type="ARBA" id="ARBA00022676"/>
    </source>
</evidence>
<keyword evidence="14" id="KW-1185">Reference proteome</keyword>
<evidence type="ECO:0000256" key="3">
    <source>
        <dbReference type="ARBA" id="ARBA00004964"/>
    </source>
</evidence>
<dbReference type="GO" id="GO:0043169">
    <property type="term" value="F:cation binding"/>
    <property type="evidence" value="ECO:0007669"/>
    <property type="project" value="InterPro"/>
</dbReference>
<proteinExistence type="inferred from homology"/>
<sequence length="635" mass="72986">MGTKTIVHSLFTDFDINLFKSGKHFKLYEKFGAHALTLNKEKGVYFSVYAPAASKVQVIGNFNSWNGEGYELYVRWDSSGIWEGFIPGVKEGELYKFEILSTKDDRVRKKADPYAFKTELMPLSASIVWSSDYKWKDKKWMTKERPIKNAHDAPNSIYEVHLGSWKKNNSHSLSYTELATDLVDYVKDMGFTHVEMMPITEHPYYPSWGYLSTSYFAPTSRFGDPDELKFLIDAFHKAGIGVIVDWVPAHFPNDDFALADFDGTCVYEHFDRQKGFHPDWNSLIFNFERNEVRSFLISSAFYWLEHFHLDGLRVDAVSSMLYLDYSREEGQWSPNIFGGNEYLAAKDFLRDLNIAIYGTFPNVQMIAEESTAFPGVTKPAHLGGLGFGKKWMMGWMNDTLAYFSRDPIHRVYHHNEISFSLTYAFTENFLLPISHDEVVHGKGSIISRMPGDDWQQFANLRLLYSYMFTHPGDKLLFMGNEIGQRTEWNFNESIEWQILGNLHHKGIQTLIRNLNAIFTGEEALHKLNFSGEGFEWISYDDYKNSILSYIRKSEDESVIVICNFTPVVHTEYRIGVPEKGKYKVLMNTDDIKYGGAGGSKKRVYNSKAKASHGKDNSVELILPPLGTLILKKESK</sequence>
<dbReference type="HAMAP" id="MF_00685">
    <property type="entry name" value="GlgB"/>
    <property type="match status" value="1"/>
</dbReference>
<evidence type="ECO:0000256" key="2">
    <source>
        <dbReference type="ARBA" id="ARBA00002953"/>
    </source>
</evidence>
<dbReference type="InterPro" id="IPR014756">
    <property type="entry name" value="Ig_E-set"/>
</dbReference>
<dbReference type="PIRSF" id="PIRSF000463">
    <property type="entry name" value="GlgB"/>
    <property type="match status" value="1"/>
</dbReference>
<evidence type="ECO:0000256" key="8">
    <source>
        <dbReference type="ARBA" id="ARBA00023056"/>
    </source>
</evidence>
<comment type="catalytic activity">
    <reaction evidence="1 10">
        <text>Transfers a segment of a (1-&gt;4)-alpha-D-glucan chain to a primary hydroxy group in a similar glucan chain.</text>
        <dbReference type="EC" id="2.4.1.18"/>
    </reaction>
</comment>
<dbReference type="InterPro" id="IPR017853">
    <property type="entry name" value="GH"/>
</dbReference>
<keyword evidence="8 10" id="KW-0320">Glycogen biosynthesis</keyword>
<keyword evidence="5 10" id="KW-0321">Glycogen metabolism</keyword>
<dbReference type="NCBIfam" id="NF008967">
    <property type="entry name" value="PRK12313.1"/>
    <property type="match status" value="1"/>
</dbReference>
<organism evidence="13 14">
    <name type="scientific">Portibacter lacus</name>
    <dbReference type="NCBI Taxonomy" id="1099794"/>
    <lineage>
        <taxon>Bacteria</taxon>
        <taxon>Pseudomonadati</taxon>
        <taxon>Bacteroidota</taxon>
        <taxon>Saprospiria</taxon>
        <taxon>Saprospirales</taxon>
        <taxon>Haliscomenobacteraceae</taxon>
        <taxon>Portibacter</taxon>
    </lineage>
</organism>
<evidence type="ECO:0000256" key="9">
    <source>
        <dbReference type="ARBA" id="ARBA00023277"/>
    </source>
</evidence>
<dbReference type="InterPro" id="IPR013780">
    <property type="entry name" value="Glyco_hydro_b"/>
</dbReference>
<dbReference type="InterPro" id="IPR004193">
    <property type="entry name" value="Glyco_hydro_13_N"/>
</dbReference>
<dbReference type="InterPro" id="IPR006407">
    <property type="entry name" value="GlgB"/>
</dbReference>
<dbReference type="Gene3D" id="2.60.40.10">
    <property type="entry name" value="Immunoglobulins"/>
    <property type="match status" value="1"/>
</dbReference>
<dbReference type="SMART" id="SM00642">
    <property type="entry name" value="Aamy"/>
    <property type="match status" value="1"/>
</dbReference>
<dbReference type="GO" id="GO:0005829">
    <property type="term" value="C:cytosol"/>
    <property type="evidence" value="ECO:0007669"/>
    <property type="project" value="TreeGrafter"/>
</dbReference>
<evidence type="ECO:0000256" key="4">
    <source>
        <dbReference type="ARBA" id="ARBA00009000"/>
    </source>
</evidence>
<dbReference type="FunFam" id="2.60.40.1180:FF:000002">
    <property type="entry name" value="1,4-alpha-glucan branching enzyme GlgB"/>
    <property type="match status" value="1"/>
</dbReference>
<comment type="subunit">
    <text evidence="10">Monomer.</text>
</comment>
<dbReference type="EMBL" id="BSOH01000023">
    <property type="protein sequence ID" value="GLR18770.1"/>
    <property type="molecule type" value="Genomic_DNA"/>
</dbReference>
<comment type="caution">
    <text evidence="13">The sequence shown here is derived from an EMBL/GenBank/DDBJ whole genome shotgun (WGS) entry which is preliminary data.</text>
</comment>
<dbReference type="GO" id="GO:0003844">
    <property type="term" value="F:1,4-alpha-glucan branching enzyme activity"/>
    <property type="evidence" value="ECO:0007669"/>
    <property type="project" value="UniProtKB-UniRule"/>
</dbReference>
<gene>
    <name evidence="10 13" type="primary">glgB</name>
    <name evidence="13" type="ORF">GCM10007940_33860</name>
</gene>
<dbReference type="PANTHER" id="PTHR43651:SF3">
    <property type="entry name" value="1,4-ALPHA-GLUCAN-BRANCHING ENZYME"/>
    <property type="match status" value="1"/>
</dbReference>
<keyword evidence="9 10" id="KW-0119">Carbohydrate metabolism</keyword>
<dbReference type="Proteomes" id="UP001156666">
    <property type="component" value="Unassembled WGS sequence"/>
</dbReference>
<dbReference type="SUPFAM" id="SSF51445">
    <property type="entry name" value="(Trans)glycosidases"/>
    <property type="match status" value="1"/>
</dbReference>
<dbReference type="NCBIfam" id="TIGR01515">
    <property type="entry name" value="branching_enzym"/>
    <property type="match status" value="1"/>
</dbReference>
<evidence type="ECO:0000259" key="12">
    <source>
        <dbReference type="SMART" id="SM00642"/>
    </source>
</evidence>
<dbReference type="Pfam" id="PF00128">
    <property type="entry name" value="Alpha-amylase"/>
    <property type="match status" value="1"/>
</dbReference>
<evidence type="ECO:0000256" key="7">
    <source>
        <dbReference type="ARBA" id="ARBA00022679"/>
    </source>
</evidence>
<evidence type="ECO:0000256" key="11">
    <source>
        <dbReference type="PIRSR" id="PIRSR000463-1"/>
    </source>
</evidence>
<dbReference type="NCBIfam" id="NF003811">
    <property type="entry name" value="PRK05402.1"/>
    <property type="match status" value="1"/>
</dbReference>
<keyword evidence="6 10" id="KW-0328">Glycosyltransferase</keyword>
<dbReference type="InterPro" id="IPR006048">
    <property type="entry name" value="A-amylase/branching_C"/>
</dbReference>
<dbReference type="InterPro" id="IPR006047">
    <property type="entry name" value="GH13_cat_dom"/>
</dbReference>
<dbReference type="Pfam" id="PF02806">
    <property type="entry name" value="Alpha-amylase_C"/>
    <property type="match status" value="1"/>
</dbReference>
<dbReference type="FunFam" id="3.20.20.80:FF:000003">
    <property type="entry name" value="1,4-alpha-glucan branching enzyme GlgB"/>
    <property type="match status" value="1"/>
</dbReference>
<dbReference type="Gene3D" id="2.60.40.1180">
    <property type="entry name" value="Golgi alpha-mannosidase II"/>
    <property type="match status" value="1"/>
</dbReference>
<dbReference type="InterPro" id="IPR044143">
    <property type="entry name" value="GlgB_N_E_set_prok"/>
</dbReference>